<accession>A0ACC1PW13</accession>
<dbReference type="EMBL" id="JANSHE010001608">
    <property type="protein sequence ID" value="KAJ3001881.1"/>
    <property type="molecule type" value="Genomic_DNA"/>
</dbReference>
<organism evidence="1 2">
    <name type="scientific">Trametes sanguinea</name>
    <dbReference type="NCBI Taxonomy" id="158606"/>
    <lineage>
        <taxon>Eukaryota</taxon>
        <taxon>Fungi</taxon>
        <taxon>Dikarya</taxon>
        <taxon>Basidiomycota</taxon>
        <taxon>Agaricomycotina</taxon>
        <taxon>Agaricomycetes</taxon>
        <taxon>Polyporales</taxon>
        <taxon>Polyporaceae</taxon>
        <taxon>Trametes</taxon>
    </lineage>
</organism>
<protein>
    <submittedName>
        <fullName evidence="1">Uncharacterized protein</fullName>
    </submittedName>
</protein>
<gene>
    <name evidence="1" type="ORF">NUW54_g6159</name>
</gene>
<name>A0ACC1PW13_9APHY</name>
<evidence type="ECO:0000313" key="2">
    <source>
        <dbReference type="Proteomes" id="UP001144978"/>
    </source>
</evidence>
<evidence type="ECO:0000313" key="1">
    <source>
        <dbReference type="EMBL" id="KAJ3001881.1"/>
    </source>
</evidence>
<sequence>MLPLTRRRRRRPGPSTTSPSSSLRHRSASAAPKPQSQDSRHESDDDDEDMQLGGDVIEIPKPAGEVGRPNRGGYKLEGVMECSPGRMSMINHLVAENLDATRSYSGQSDKKLLTVREEALKRMPELAKYEQAWPVTDAVKMRLKYTSAKARQHAQRAVSPTSKSRAQRR</sequence>
<proteinExistence type="predicted"/>
<comment type="caution">
    <text evidence="1">The sequence shown here is derived from an EMBL/GenBank/DDBJ whole genome shotgun (WGS) entry which is preliminary data.</text>
</comment>
<keyword evidence="2" id="KW-1185">Reference proteome</keyword>
<dbReference type="Proteomes" id="UP001144978">
    <property type="component" value="Unassembled WGS sequence"/>
</dbReference>
<reference evidence="1" key="1">
    <citation type="submission" date="2022-08" db="EMBL/GenBank/DDBJ databases">
        <title>Genome Sequence of Pycnoporus sanguineus.</title>
        <authorList>
            <person name="Buettner E."/>
        </authorList>
    </citation>
    <scope>NUCLEOTIDE SEQUENCE</scope>
    <source>
        <strain evidence="1">CG-C14</strain>
    </source>
</reference>